<keyword evidence="3" id="KW-1185">Reference proteome</keyword>
<proteinExistence type="predicted"/>
<accession>A0A139WHK9</accession>
<reference evidence="2 3" key="2">
    <citation type="journal article" date="2010" name="Nucleic Acids Res.">
        <title>BeetleBase in 2010: revisions to provide comprehensive genomic information for Tribolium castaneum.</title>
        <authorList>
            <person name="Kim H.S."/>
            <person name="Murphy T."/>
            <person name="Xia J."/>
            <person name="Caragea D."/>
            <person name="Park Y."/>
            <person name="Beeman R.W."/>
            <person name="Lorenzen M.D."/>
            <person name="Butcher S."/>
            <person name="Manak J.R."/>
            <person name="Brown S.J."/>
        </authorList>
    </citation>
    <scope>GENOME REANNOTATION</scope>
    <source>
        <strain evidence="2 3">Georgia GA2</strain>
    </source>
</reference>
<protein>
    <submittedName>
        <fullName evidence="2">Uncharacterized protein</fullName>
    </submittedName>
</protein>
<gene>
    <name evidence="2" type="primary">AUGUSTUS-3.0.2_33273</name>
    <name evidence="2" type="ORF">TcasGA2_TC033273</name>
</gene>
<reference evidence="2 3" key="1">
    <citation type="journal article" date="2008" name="Nature">
        <title>The genome of the model beetle and pest Tribolium castaneum.</title>
        <authorList>
            <consortium name="Tribolium Genome Sequencing Consortium"/>
            <person name="Richards S."/>
            <person name="Gibbs R.A."/>
            <person name="Weinstock G.M."/>
            <person name="Brown S.J."/>
            <person name="Denell R."/>
            <person name="Beeman R.W."/>
            <person name="Gibbs R."/>
            <person name="Beeman R.W."/>
            <person name="Brown S.J."/>
            <person name="Bucher G."/>
            <person name="Friedrich M."/>
            <person name="Grimmelikhuijzen C.J."/>
            <person name="Klingler M."/>
            <person name="Lorenzen M."/>
            <person name="Richards S."/>
            <person name="Roth S."/>
            <person name="Schroder R."/>
            <person name="Tautz D."/>
            <person name="Zdobnov E.M."/>
            <person name="Muzny D."/>
            <person name="Gibbs R.A."/>
            <person name="Weinstock G.M."/>
            <person name="Attaway T."/>
            <person name="Bell S."/>
            <person name="Buhay C.J."/>
            <person name="Chandrabose M.N."/>
            <person name="Chavez D."/>
            <person name="Clerk-Blankenburg K.P."/>
            <person name="Cree A."/>
            <person name="Dao M."/>
            <person name="Davis C."/>
            <person name="Chacko J."/>
            <person name="Dinh H."/>
            <person name="Dugan-Rocha S."/>
            <person name="Fowler G."/>
            <person name="Garner T.T."/>
            <person name="Garnes J."/>
            <person name="Gnirke A."/>
            <person name="Hawes A."/>
            <person name="Hernandez J."/>
            <person name="Hines S."/>
            <person name="Holder M."/>
            <person name="Hume J."/>
            <person name="Jhangiani S.N."/>
            <person name="Joshi V."/>
            <person name="Khan Z.M."/>
            <person name="Jackson L."/>
            <person name="Kovar C."/>
            <person name="Kowis A."/>
            <person name="Lee S."/>
            <person name="Lewis L.R."/>
            <person name="Margolis J."/>
            <person name="Morgan M."/>
            <person name="Nazareth L.V."/>
            <person name="Nguyen N."/>
            <person name="Okwuonu G."/>
            <person name="Parker D."/>
            <person name="Richards S."/>
            <person name="Ruiz S.J."/>
            <person name="Santibanez J."/>
            <person name="Savard J."/>
            <person name="Scherer S.E."/>
            <person name="Schneider B."/>
            <person name="Sodergren E."/>
            <person name="Tautz D."/>
            <person name="Vattahil S."/>
            <person name="Villasana D."/>
            <person name="White C.S."/>
            <person name="Wright R."/>
            <person name="Park Y."/>
            <person name="Beeman R.W."/>
            <person name="Lord J."/>
            <person name="Oppert B."/>
            <person name="Lorenzen M."/>
            <person name="Brown S."/>
            <person name="Wang L."/>
            <person name="Savard J."/>
            <person name="Tautz D."/>
            <person name="Richards S."/>
            <person name="Weinstock G."/>
            <person name="Gibbs R.A."/>
            <person name="Liu Y."/>
            <person name="Worley K."/>
            <person name="Weinstock G."/>
            <person name="Elsik C.G."/>
            <person name="Reese J.T."/>
            <person name="Elhaik E."/>
            <person name="Landan G."/>
            <person name="Graur D."/>
            <person name="Arensburger P."/>
            <person name="Atkinson P."/>
            <person name="Beeman R.W."/>
            <person name="Beidler J."/>
            <person name="Brown S.J."/>
            <person name="Demuth J.P."/>
            <person name="Drury D.W."/>
            <person name="Du Y.Z."/>
            <person name="Fujiwara H."/>
            <person name="Lorenzen M."/>
            <person name="Maselli V."/>
            <person name="Osanai M."/>
            <person name="Park Y."/>
            <person name="Robertson H.M."/>
            <person name="Tu Z."/>
            <person name="Wang J.J."/>
            <person name="Wang S."/>
            <person name="Richards S."/>
            <person name="Song H."/>
            <person name="Zhang L."/>
            <person name="Sodergren E."/>
            <person name="Werner D."/>
            <person name="Stanke M."/>
            <person name="Morgenstern B."/>
            <person name="Solovyev V."/>
            <person name="Kosarev P."/>
            <person name="Brown G."/>
            <person name="Chen H.C."/>
            <person name="Ermolaeva O."/>
            <person name="Hlavina W."/>
            <person name="Kapustin Y."/>
            <person name="Kiryutin B."/>
            <person name="Kitts P."/>
            <person name="Maglott D."/>
            <person name="Pruitt K."/>
            <person name="Sapojnikov V."/>
            <person name="Souvorov A."/>
            <person name="Mackey A.J."/>
            <person name="Waterhouse R.M."/>
            <person name="Wyder S."/>
            <person name="Zdobnov E.M."/>
            <person name="Zdobnov E.M."/>
            <person name="Wyder S."/>
            <person name="Kriventseva E.V."/>
            <person name="Kadowaki T."/>
            <person name="Bork P."/>
            <person name="Aranda M."/>
            <person name="Bao R."/>
            <person name="Beermann A."/>
            <person name="Berns N."/>
            <person name="Bolognesi R."/>
            <person name="Bonneton F."/>
            <person name="Bopp D."/>
            <person name="Brown S.J."/>
            <person name="Bucher G."/>
            <person name="Butts T."/>
            <person name="Chaumot A."/>
            <person name="Denell R.E."/>
            <person name="Ferrier D.E."/>
            <person name="Friedrich M."/>
            <person name="Gordon C.M."/>
            <person name="Jindra M."/>
            <person name="Klingler M."/>
            <person name="Lan Q."/>
            <person name="Lattorff H.M."/>
            <person name="Laudet V."/>
            <person name="von Levetsow C."/>
            <person name="Liu Z."/>
            <person name="Lutz R."/>
            <person name="Lynch J.A."/>
            <person name="da Fonseca R.N."/>
            <person name="Posnien N."/>
            <person name="Reuter R."/>
            <person name="Roth S."/>
            <person name="Savard J."/>
            <person name="Schinko J.B."/>
            <person name="Schmitt C."/>
            <person name="Schoppmeier M."/>
            <person name="Schroder R."/>
            <person name="Shippy T.D."/>
            <person name="Simonnet F."/>
            <person name="Marques-Souza H."/>
            <person name="Tautz D."/>
            <person name="Tomoyasu Y."/>
            <person name="Trauner J."/>
            <person name="Van der Zee M."/>
            <person name="Vervoort M."/>
            <person name="Wittkopp N."/>
            <person name="Wimmer E.A."/>
            <person name="Yang X."/>
            <person name="Jones A.K."/>
            <person name="Sattelle D.B."/>
            <person name="Ebert P.R."/>
            <person name="Nelson D."/>
            <person name="Scott J.G."/>
            <person name="Beeman R.W."/>
            <person name="Muthukrishnan S."/>
            <person name="Kramer K.J."/>
            <person name="Arakane Y."/>
            <person name="Beeman R.W."/>
            <person name="Zhu Q."/>
            <person name="Hogenkamp D."/>
            <person name="Dixit R."/>
            <person name="Oppert B."/>
            <person name="Jiang H."/>
            <person name="Zou Z."/>
            <person name="Marshall J."/>
            <person name="Elpidina E."/>
            <person name="Vinokurov K."/>
            <person name="Oppert C."/>
            <person name="Zou Z."/>
            <person name="Evans J."/>
            <person name="Lu Z."/>
            <person name="Zhao P."/>
            <person name="Sumathipala N."/>
            <person name="Altincicek B."/>
            <person name="Vilcinskas A."/>
            <person name="Williams M."/>
            <person name="Hultmark D."/>
            <person name="Hetru C."/>
            <person name="Jiang H."/>
            <person name="Grimmelikhuijzen C.J."/>
            <person name="Hauser F."/>
            <person name="Cazzamali G."/>
            <person name="Williamson M."/>
            <person name="Park Y."/>
            <person name="Li B."/>
            <person name="Tanaka Y."/>
            <person name="Predel R."/>
            <person name="Neupert S."/>
            <person name="Schachtner J."/>
            <person name="Verleyen P."/>
            <person name="Raible F."/>
            <person name="Bork P."/>
            <person name="Friedrich M."/>
            <person name="Walden K.K."/>
            <person name="Robertson H.M."/>
            <person name="Angeli S."/>
            <person name="Foret S."/>
            <person name="Bucher G."/>
            <person name="Schuetz S."/>
            <person name="Maleszka R."/>
            <person name="Wimmer E.A."/>
            <person name="Beeman R.W."/>
            <person name="Lorenzen M."/>
            <person name="Tomoyasu Y."/>
            <person name="Miller S.C."/>
            <person name="Grossmann D."/>
            <person name="Bucher G."/>
        </authorList>
    </citation>
    <scope>NUCLEOTIDE SEQUENCE [LARGE SCALE GENOMIC DNA]</scope>
    <source>
        <strain evidence="2 3">Georgia GA2</strain>
    </source>
</reference>
<organism evidence="2 3">
    <name type="scientific">Tribolium castaneum</name>
    <name type="common">Red flour beetle</name>
    <dbReference type="NCBI Taxonomy" id="7070"/>
    <lineage>
        <taxon>Eukaryota</taxon>
        <taxon>Metazoa</taxon>
        <taxon>Ecdysozoa</taxon>
        <taxon>Arthropoda</taxon>
        <taxon>Hexapoda</taxon>
        <taxon>Insecta</taxon>
        <taxon>Pterygota</taxon>
        <taxon>Neoptera</taxon>
        <taxon>Endopterygota</taxon>
        <taxon>Coleoptera</taxon>
        <taxon>Polyphaga</taxon>
        <taxon>Cucujiformia</taxon>
        <taxon>Tenebrionidae</taxon>
        <taxon>Tenebrionidae incertae sedis</taxon>
        <taxon>Tribolium</taxon>
    </lineage>
</organism>
<evidence type="ECO:0000313" key="2">
    <source>
        <dbReference type="EMBL" id="KYB27478.1"/>
    </source>
</evidence>
<name>A0A139WHK9_TRICA</name>
<dbReference type="AlphaFoldDB" id="A0A139WHK9"/>
<dbReference type="Proteomes" id="UP000007266">
    <property type="component" value="Linkage group 5"/>
</dbReference>
<dbReference type="InParanoid" id="A0A139WHK9"/>
<dbReference type="EMBL" id="KQ971343">
    <property type="protein sequence ID" value="KYB27478.1"/>
    <property type="molecule type" value="Genomic_DNA"/>
</dbReference>
<feature type="region of interest" description="Disordered" evidence="1">
    <location>
        <begin position="1"/>
        <end position="25"/>
    </location>
</feature>
<evidence type="ECO:0000313" key="3">
    <source>
        <dbReference type="Proteomes" id="UP000007266"/>
    </source>
</evidence>
<sequence length="242" mass="27568">MSASSSSEDILENDDSESGSCDSRSKKRKTCQKAGDFELTLGHLKNSHFDNDLKCHVEILILVENTKQCKTLAKHLGLIFFEDLLEGEAKIELRLLEADNKIYRLAHTEIIKKMMNGYSGICVTALQSVWQFCSANVKGVIYRADSTFDVDIFEDANYCMLVEDDILCYLDAFSKIMQKYLLCNVSVGINYELHEKACTKIYLPITVFIPLYIVKYFAQSFLVTRTDCPNSNVLDIFHYNSN</sequence>
<evidence type="ECO:0000256" key="1">
    <source>
        <dbReference type="SAM" id="MobiDB-lite"/>
    </source>
</evidence>